<evidence type="ECO:0000259" key="1">
    <source>
        <dbReference type="Pfam" id="PF00534"/>
    </source>
</evidence>
<comment type="caution">
    <text evidence="3">The sequence shown here is derived from an EMBL/GenBank/DDBJ whole genome shotgun (WGS) entry which is preliminary data.</text>
</comment>
<dbReference type="InterPro" id="IPR001296">
    <property type="entry name" value="Glyco_trans_1"/>
</dbReference>
<dbReference type="SUPFAM" id="SSF53756">
    <property type="entry name" value="UDP-Glycosyltransferase/glycogen phosphorylase"/>
    <property type="match status" value="1"/>
</dbReference>
<dbReference type="PANTHER" id="PTHR12526:SF630">
    <property type="entry name" value="GLYCOSYLTRANSFERASE"/>
    <property type="match status" value="1"/>
</dbReference>
<dbReference type="InterPro" id="IPR028098">
    <property type="entry name" value="Glyco_trans_4-like_N"/>
</dbReference>
<proteinExistence type="predicted"/>
<dbReference type="PANTHER" id="PTHR12526">
    <property type="entry name" value="GLYCOSYLTRANSFERASE"/>
    <property type="match status" value="1"/>
</dbReference>
<dbReference type="Pfam" id="PF00534">
    <property type="entry name" value="Glycos_transf_1"/>
    <property type="match status" value="1"/>
</dbReference>
<evidence type="ECO:0000313" key="3">
    <source>
        <dbReference type="EMBL" id="GLI55151.1"/>
    </source>
</evidence>
<sequence>MKKVAFLTNSMGGGGAERIVANLGEHFSQDGDLHSEVVLFERNDFYKPHEGVQINYLADFRGKEHPILKLLSLPLIAWRLRSYVRKNNIDVVQSHLYRANYVNIMAQMMGGTHESQIVNHDNFFRGYRKTFFGRQKLKLVDFFYKRADKIIAISEDMREGMEELLGRRVEKINNPYDIEMMEAKGMEEVTELPKGRRYIISVGSLIPLKRGEDVIEGYSKIANRYPDYDLVILGDGSERKNLEELTKILGLEGRVHFLGRVENPFKYLKRSEIFVMASESEGFPNVLIEAMACGCQVVASDCISGPREIINPDLHRRVDKLTSGGYGSLFPVGDVEALGQGLESAIKGQAKYQVSRRAGDFQREIIMKRYKEVLLNG</sequence>
<feature type="domain" description="Glycosyltransferase subfamily 4-like N-terminal" evidence="2">
    <location>
        <begin position="14"/>
        <end position="179"/>
    </location>
</feature>
<evidence type="ECO:0000259" key="2">
    <source>
        <dbReference type="Pfam" id="PF13439"/>
    </source>
</evidence>
<name>A0A9W6GJU3_9FUSO</name>
<dbReference type="EMBL" id="BSDY01000002">
    <property type="protein sequence ID" value="GLI55151.1"/>
    <property type="molecule type" value="Genomic_DNA"/>
</dbReference>
<accession>A0A9W6GJU3</accession>
<dbReference type="CDD" id="cd03811">
    <property type="entry name" value="GT4_GT28_WabH-like"/>
    <property type="match status" value="1"/>
</dbReference>
<dbReference type="Proteomes" id="UP001144471">
    <property type="component" value="Unassembled WGS sequence"/>
</dbReference>
<protein>
    <submittedName>
        <fullName evidence="3">N-acetylgalactosamine-N, N'-diacetylbacillosaminyl-diphospho-undecaprenol 4-alpha-N-acetylgalactosaminyltransferase</fullName>
    </submittedName>
</protein>
<organism evidence="3 4">
    <name type="scientific">Propionigenium maris DSM 9537</name>
    <dbReference type="NCBI Taxonomy" id="1123000"/>
    <lineage>
        <taxon>Bacteria</taxon>
        <taxon>Fusobacteriati</taxon>
        <taxon>Fusobacteriota</taxon>
        <taxon>Fusobacteriia</taxon>
        <taxon>Fusobacteriales</taxon>
        <taxon>Fusobacteriaceae</taxon>
        <taxon>Propionigenium</taxon>
    </lineage>
</organism>
<dbReference type="Gene3D" id="3.40.50.2000">
    <property type="entry name" value="Glycogen Phosphorylase B"/>
    <property type="match status" value="2"/>
</dbReference>
<dbReference type="GO" id="GO:0016757">
    <property type="term" value="F:glycosyltransferase activity"/>
    <property type="evidence" value="ECO:0007669"/>
    <property type="project" value="InterPro"/>
</dbReference>
<evidence type="ECO:0000313" key="4">
    <source>
        <dbReference type="Proteomes" id="UP001144471"/>
    </source>
</evidence>
<keyword evidence="4" id="KW-1185">Reference proteome</keyword>
<dbReference type="RefSeq" id="WP_281833431.1">
    <property type="nucleotide sequence ID" value="NZ_BSDY01000002.1"/>
</dbReference>
<dbReference type="Pfam" id="PF13439">
    <property type="entry name" value="Glyco_transf_4"/>
    <property type="match status" value="1"/>
</dbReference>
<feature type="domain" description="Glycosyl transferase family 1" evidence="1">
    <location>
        <begin position="188"/>
        <end position="353"/>
    </location>
</feature>
<dbReference type="AlphaFoldDB" id="A0A9W6GJU3"/>
<gene>
    <name evidence="3" type="primary">pglJ</name>
    <name evidence="3" type="ORF">PM10SUCC1_06660</name>
</gene>
<reference evidence="3" key="1">
    <citation type="submission" date="2022-12" db="EMBL/GenBank/DDBJ databases">
        <title>Reference genome sequencing for broad-spectrum identification of bacterial and archaeal isolates by mass spectrometry.</title>
        <authorList>
            <person name="Sekiguchi Y."/>
            <person name="Tourlousse D.M."/>
        </authorList>
    </citation>
    <scope>NUCLEOTIDE SEQUENCE</scope>
    <source>
        <strain evidence="3">10succ1</strain>
    </source>
</reference>